<protein>
    <submittedName>
        <fullName evidence="1">Uncharacterized protein</fullName>
    </submittedName>
</protein>
<dbReference type="Proteomes" id="UP000546213">
    <property type="component" value="Unassembled WGS sequence"/>
</dbReference>
<sequence length="172" mass="19211">MEDRPAIPLPLADLDSTIQVLRTRGHFTHEAWEECLAALQALRSEDEPNTTSDRVRLQDNGAFFTTRALVYQYDRPRTEFNILLYIPLQQKAARDGYIAGLVLHLKPFAQKHRQHVSGMAMAKIPGIPLGRNVLLGTIFVKETLRTITSPYPKPSCSLANSASVACWVQPAS</sequence>
<organism evidence="1 2">
    <name type="scientific">Fusarium pseudocircinatum</name>
    <dbReference type="NCBI Taxonomy" id="56676"/>
    <lineage>
        <taxon>Eukaryota</taxon>
        <taxon>Fungi</taxon>
        <taxon>Dikarya</taxon>
        <taxon>Ascomycota</taxon>
        <taxon>Pezizomycotina</taxon>
        <taxon>Sordariomycetes</taxon>
        <taxon>Hypocreomycetidae</taxon>
        <taxon>Hypocreales</taxon>
        <taxon>Nectriaceae</taxon>
        <taxon>Fusarium</taxon>
        <taxon>Fusarium fujikuroi species complex</taxon>
    </lineage>
</organism>
<dbReference type="EMBL" id="JAAOAS010000199">
    <property type="protein sequence ID" value="KAF5586030.1"/>
    <property type="molecule type" value="Genomic_DNA"/>
</dbReference>
<dbReference type="OrthoDB" id="10475416at2759"/>
<dbReference type="AlphaFoldDB" id="A0A8H5P4G3"/>
<gene>
    <name evidence="1" type="ORF">FPCIR_8050</name>
</gene>
<reference evidence="1 2" key="1">
    <citation type="submission" date="2020-05" db="EMBL/GenBank/DDBJ databases">
        <title>Identification and distribution of gene clusters putatively required for synthesis of sphingolipid metabolism inhibitors in phylogenetically diverse species of the filamentous fungus Fusarium.</title>
        <authorList>
            <person name="Kim H.-S."/>
            <person name="Busman M."/>
            <person name="Brown D.W."/>
            <person name="Divon H."/>
            <person name="Uhlig S."/>
            <person name="Proctor R.H."/>
        </authorList>
    </citation>
    <scope>NUCLEOTIDE SEQUENCE [LARGE SCALE GENOMIC DNA]</scope>
    <source>
        <strain evidence="1 2">NRRL 36939</strain>
    </source>
</reference>
<evidence type="ECO:0000313" key="1">
    <source>
        <dbReference type="EMBL" id="KAF5586030.1"/>
    </source>
</evidence>
<proteinExistence type="predicted"/>
<comment type="caution">
    <text evidence="1">The sequence shown here is derived from an EMBL/GenBank/DDBJ whole genome shotgun (WGS) entry which is preliminary data.</text>
</comment>
<keyword evidence="2" id="KW-1185">Reference proteome</keyword>
<accession>A0A8H5P4G3</accession>
<name>A0A8H5P4G3_9HYPO</name>
<evidence type="ECO:0000313" key="2">
    <source>
        <dbReference type="Proteomes" id="UP000546213"/>
    </source>
</evidence>